<organism evidence="2 3">
    <name type="scientific">Sinanodonta woodiana</name>
    <name type="common">Chinese pond mussel</name>
    <name type="synonym">Anodonta woodiana</name>
    <dbReference type="NCBI Taxonomy" id="1069815"/>
    <lineage>
        <taxon>Eukaryota</taxon>
        <taxon>Metazoa</taxon>
        <taxon>Spiralia</taxon>
        <taxon>Lophotrochozoa</taxon>
        <taxon>Mollusca</taxon>
        <taxon>Bivalvia</taxon>
        <taxon>Autobranchia</taxon>
        <taxon>Heteroconchia</taxon>
        <taxon>Palaeoheterodonta</taxon>
        <taxon>Unionida</taxon>
        <taxon>Unionoidea</taxon>
        <taxon>Unionidae</taxon>
        <taxon>Unioninae</taxon>
        <taxon>Sinanodonta</taxon>
    </lineage>
</organism>
<keyword evidence="3" id="KW-1185">Reference proteome</keyword>
<dbReference type="Gene3D" id="2.30.30.40">
    <property type="entry name" value="SH3 Domains"/>
    <property type="match status" value="1"/>
</dbReference>
<dbReference type="InterPro" id="IPR010606">
    <property type="entry name" value="Mib_Herc2"/>
</dbReference>
<accession>A0ABD3VAK5</accession>
<dbReference type="InterPro" id="IPR037252">
    <property type="entry name" value="Mib_Herc2_sf"/>
</dbReference>
<evidence type="ECO:0000259" key="1">
    <source>
        <dbReference type="PROSITE" id="PS51416"/>
    </source>
</evidence>
<protein>
    <recommendedName>
        <fullName evidence="1">MIB/HERC2 domain-containing protein</fullName>
    </recommendedName>
</protein>
<dbReference type="Pfam" id="PF06701">
    <property type="entry name" value="MIB_HERC2"/>
    <property type="match status" value="1"/>
</dbReference>
<name>A0ABD3VAK5_SINWO</name>
<dbReference type="EMBL" id="JBJQND010000013">
    <property type="protein sequence ID" value="KAL3857557.1"/>
    <property type="molecule type" value="Genomic_DNA"/>
</dbReference>
<comment type="caution">
    <text evidence="2">The sequence shown here is derived from an EMBL/GenBank/DDBJ whole genome shotgun (WGS) entry which is preliminary data.</text>
</comment>
<evidence type="ECO:0000313" key="3">
    <source>
        <dbReference type="Proteomes" id="UP001634394"/>
    </source>
</evidence>
<reference evidence="2 3" key="1">
    <citation type="submission" date="2024-11" db="EMBL/GenBank/DDBJ databases">
        <title>Chromosome-level genome assembly of the freshwater bivalve Anodonta woodiana.</title>
        <authorList>
            <person name="Chen X."/>
        </authorList>
    </citation>
    <scope>NUCLEOTIDE SEQUENCE [LARGE SCALE GENOMIC DNA]</scope>
    <source>
        <strain evidence="2">MN2024</strain>
        <tissue evidence="2">Gills</tissue>
    </source>
</reference>
<sequence>MARSKIAEFVILLECFASVICILQSKYTYISYVPSKDLSLVLGNGMARSFVDCVQSCSQRSDCFSVFFTVNAKLCDYNSAELPQNATKTDVPEIWYADFGLTQNPGVTTTASPMLISPGDRVKRGPTWEWGDQDGGAGNLGTVDFFDGGYWWRVTWDLGHINYYRMGDIYQDLIIVG</sequence>
<gene>
    <name evidence="2" type="ORF">ACJMK2_012209</name>
</gene>
<dbReference type="PROSITE" id="PS51416">
    <property type="entry name" value="MIB_HERC2"/>
    <property type="match status" value="1"/>
</dbReference>
<dbReference type="SUPFAM" id="SSF159034">
    <property type="entry name" value="Mib/herc2 domain-like"/>
    <property type="match status" value="1"/>
</dbReference>
<proteinExistence type="predicted"/>
<feature type="domain" description="MIB/HERC2" evidence="1">
    <location>
        <begin position="108"/>
        <end position="177"/>
    </location>
</feature>
<evidence type="ECO:0000313" key="2">
    <source>
        <dbReference type="EMBL" id="KAL3857557.1"/>
    </source>
</evidence>
<dbReference type="Proteomes" id="UP001634394">
    <property type="component" value="Unassembled WGS sequence"/>
</dbReference>
<dbReference type="AlphaFoldDB" id="A0ABD3VAK5"/>